<dbReference type="Ensembl" id="ENSPPYT00000018575.3">
    <property type="protein sequence ID" value="ENSPPYP00000017859.3"/>
    <property type="gene ID" value="ENSPPYG00000015959.3"/>
</dbReference>
<dbReference type="Proteomes" id="UP000001595">
    <property type="component" value="Chromosome 5"/>
</dbReference>
<dbReference type="PANTHER" id="PTHR31882:SF3">
    <property type="entry name" value="TNFAIP3-INTERACTING PROTEIN 1"/>
    <property type="match status" value="1"/>
</dbReference>
<dbReference type="GO" id="GO:0005634">
    <property type="term" value="C:nucleus"/>
    <property type="evidence" value="ECO:0007669"/>
    <property type="project" value="UniProtKB-SubCell"/>
</dbReference>
<feature type="compositionally biased region" description="Polar residues" evidence="14">
    <location>
        <begin position="286"/>
        <end position="297"/>
    </location>
</feature>
<feature type="compositionally biased region" description="Low complexity" evidence="14">
    <location>
        <begin position="191"/>
        <end position="202"/>
    </location>
</feature>
<evidence type="ECO:0000256" key="5">
    <source>
        <dbReference type="ARBA" id="ARBA00022553"/>
    </source>
</evidence>
<organism evidence="15 16">
    <name type="scientific">Pongo abelii</name>
    <name type="common">Sumatran orangutan</name>
    <name type="synonym">Pongo pygmaeus abelii</name>
    <dbReference type="NCBI Taxonomy" id="9601"/>
    <lineage>
        <taxon>Eukaryota</taxon>
        <taxon>Metazoa</taxon>
        <taxon>Chordata</taxon>
        <taxon>Craniata</taxon>
        <taxon>Vertebrata</taxon>
        <taxon>Euteleostomi</taxon>
        <taxon>Mammalia</taxon>
        <taxon>Eutheria</taxon>
        <taxon>Euarchontoglires</taxon>
        <taxon>Primates</taxon>
        <taxon>Haplorrhini</taxon>
        <taxon>Catarrhini</taxon>
        <taxon>Hominidae</taxon>
        <taxon>Pongo</taxon>
    </lineage>
</organism>
<dbReference type="GO" id="GO:0006357">
    <property type="term" value="P:regulation of transcription by RNA polymerase II"/>
    <property type="evidence" value="ECO:0007669"/>
    <property type="project" value="TreeGrafter"/>
</dbReference>
<dbReference type="HOGENOM" id="CLU_033970_0_0_1"/>
<feature type="coiled-coil region" evidence="13">
    <location>
        <begin position="360"/>
        <end position="408"/>
    </location>
</feature>
<feature type="region of interest" description="Disordered" evidence="14">
    <location>
        <begin position="408"/>
        <end position="429"/>
    </location>
</feature>
<protein>
    <recommendedName>
        <fullName evidence="9">TNFAIP3-interacting protein 1</fullName>
    </recommendedName>
    <alternativeName>
        <fullName evidence="11">A20-binding inhibitor of NF-kappa-B activation 1</fullName>
    </alternativeName>
    <alternativeName>
        <fullName evidence="12">Nef-associated factor 1</fullName>
    </alternativeName>
    <alternativeName>
        <fullName evidence="10">Virion-associated nuclear shuttling protein</fullName>
    </alternativeName>
</protein>
<keyword evidence="16" id="KW-1185">Reference proteome</keyword>
<keyword evidence="4" id="KW-0963">Cytoplasm</keyword>
<evidence type="ECO:0000256" key="13">
    <source>
        <dbReference type="SAM" id="Coils"/>
    </source>
</evidence>
<feature type="compositionally biased region" description="Pro residues" evidence="14">
    <location>
        <begin position="148"/>
        <end position="158"/>
    </location>
</feature>
<gene>
    <name evidence="15" type="primary">TNIP1</name>
</gene>
<dbReference type="GO" id="GO:0051019">
    <property type="term" value="F:mitogen-activated protein kinase binding"/>
    <property type="evidence" value="ECO:0007669"/>
    <property type="project" value="TreeGrafter"/>
</dbReference>
<comment type="subcellular location">
    <subcellularLocation>
        <location evidence="2">Cytoplasm</location>
    </subcellularLocation>
    <subcellularLocation>
        <location evidence="1">Nucleus</location>
    </subcellularLocation>
</comment>
<dbReference type="GeneTree" id="ENSGT00510000046908"/>
<accession>H2PH42</accession>
<evidence type="ECO:0000256" key="1">
    <source>
        <dbReference type="ARBA" id="ARBA00004123"/>
    </source>
</evidence>
<dbReference type="eggNOG" id="ENOG502QPYT">
    <property type="taxonomic scope" value="Eukaryota"/>
</dbReference>
<keyword evidence="6 13" id="KW-0175">Coiled coil</keyword>
<dbReference type="AlphaFoldDB" id="H2PH42"/>
<reference evidence="15 16" key="1">
    <citation type="submission" date="2008-02" db="EMBL/GenBank/DDBJ databases">
        <title>A 6x draft sequence assembly of the Pongo pygmaeus abelii genome.</title>
        <authorList>
            <person name="Wilson R.K."/>
            <person name="Mardis E."/>
        </authorList>
    </citation>
    <scope>NUCLEOTIDE SEQUENCE [LARGE SCALE GENOMIC DNA]</scope>
</reference>
<feature type="compositionally biased region" description="Basic and acidic residues" evidence="14">
    <location>
        <begin position="79"/>
        <end position="100"/>
    </location>
</feature>
<dbReference type="FunCoup" id="H2PH42">
    <property type="interactions" value="1892"/>
</dbReference>
<evidence type="ECO:0000256" key="11">
    <source>
        <dbReference type="ARBA" id="ARBA00079468"/>
    </source>
</evidence>
<evidence type="ECO:0000256" key="12">
    <source>
        <dbReference type="ARBA" id="ARBA00081786"/>
    </source>
</evidence>
<evidence type="ECO:0000256" key="8">
    <source>
        <dbReference type="ARBA" id="ARBA00023242"/>
    </source>
</evidence>
<dbReference type="FunFam" id="1.20.5.990:FF:000001">
    <property type="entry name" value="TNFAIP3 interacting protein 1"/>
    <property type="match status" value="1"/>
</dbReference>
<dbReference type="InParanoid" id="H2PH42"/>
<feature type="region of interest" description="Disordered" evidence="14">
    <location>
        <begin position="71"/>
        <end position="104"/>
    </location>
</feature>
<reference evidence="15" key="3">
    <citation type="submission" date="2025-09" db="UniProtKB">
        <authorList>
            <consortium name="Ensembl"/>
        </authorList>
    </citation>
    <scope>IDENTIFICATION</scope>
</reference>
<feature type="region of interest" description="Disordered" evidence="14">
    <location>
        <begin position="757"/>
        <end position="791"/>
    </location>
</feature>
<feature type="compositionally biased region" description="Basic and acidic residues" evidence="14">
    <location>
        <begin position="778"/>
        <end position="791"/>
    </location>
</feature>
<evidence type="ECO:0000256" key="6">
    <source>
        <dbReference type="ARBA" id="ARBA00023054"/>
    </source>
</evidence>
<proteinExistence type="predicted"/>
<evidence type="ECO:0000256" key="7">
    <source>
        <dbReference type="ARBA" id="ARBA00023198"/>
    </source>
</evidence>
<feature type="region of interest" description="Disordered" evidence="14">
    <location>
        <begin position="138"/>
        <end position="306"/>
    </location>
</feature>
<feature type="compositionally biased region" description="Basic and acidic residues" evidence="14">
    <location>
        <begin position="212"/>
        <end position="226"/>
    </location>
</feature>
<evidence type="ECO:0000256" key="10">
    <source>
        <dbReference type="ARBA" id="ARBA00075165"/>
    </source>
</evidence>
<reference evidence="15" key="2">
    <citation type="submission" date="2025-08" db="UniProtKB">
        <authorList>
            <consortium name="Ensembl"/>
        </authorList>
    </citation>
    <scope>IDENTIFICATION</scope>
</reference>
<evidence type="ECO:0000313" key="15">
    <source>
        <dbReference type="Ensembl" id="ENSPPYP00000017859.3"/>
    </source>
</evidence>
<evidence type="ECO:0000313" key="16">
    <source>
        <dbReference type="Proteomes" id="UP000001595"/>
    </source>
</evidence>
<dbReference type="GO" id="GO:0043124">
    <property type="term" value="P:negative regulation of canonical NF-kappaB signal transduction"/>
    <property type="evidence" value="ECO:0007669"/>
    <property type="project" value="UniProtKB-ARBA"/>
</dbReference>
<dbReference type="GO" id="GO:0071222">
    <property type="term" value="P:cellular response to lipopolysaccharide"/>
    <property type="evidence" value="ECO:0007669"/>
    <property type="project" value="TreeGrafter"/>
</dbReference>
<evidence type="ECO:0000256" key="4">
    <source>
        <dbReference type="ARBA" id="ARBA00022490"/>
    </source>
</evidence>
<dbReference type="PANTHER" id="PTHR31882">
    <property type="entry name" value="TNFAIP3-INTERACTING PROTEIN COILED COIL FAMILY MEMBER"/>
    <property type="match status" value="1"/>
</dbReference>
<dbReference type="GO" id="GO:0010604">
    <property type="term" value="P:positive regulation of macromolecule metabolic process"/>
    <property type="evidence" value="ECO:0007669"/>
    <property type="project" value="UniProtKB-ARBA"/>
</dbReference>
<feature type="coiled-coil region" evidence="13">
    <location>
        <begin position="451"/>
        <end position="686"/>
    </location>
</feature>
<sequence length="791" mass="88304">MELWGPELQLWLSAKCLRAFWQVPSLFWPVFPSAQGRGWVVSVARLRSEIPAFKVAPGLRQGLPALGVRQGAARAPDGGAREVAPRGEGHRGDERHRGPPEPRAAGVYLARSHPWRPRNRPERAARLGEWSASLRGLSQGWGGRARPPALPSPRPGCPAPVQEPQECYRGPEPGPGRCPVPGFGAGRSKRGAVSASSPSSGELLEESQMEATRLRQKAEELVKDNELLPPPSPSLGSFDPLAELTGKDSNVTAPPTAPACPSDKPAPVQKPPSSGTSSEFEVVTPEEQNSPESSSHANAMALGPLPHEDGNLMLHLQRLETTLSVCAEEPDHSQLFTHLGRMALEFNRLASKVHKNEQRTSILQTLCEQLRKENEALKAKLDKGLEQRDQAAERLREENLELKKLLMSNGNKEGASGQPGSPKMEGTGKKAVAGQQQASVTAGKVPEVAALGAAEKKVKMLEQQRSELLEVNKQWDQHFQSMKQQYEQKITELRQKLADLQKQVTDLEAEREQKQRDFDRKLLLAKSKIEMEETDKEQLTAEAKELRQKVKYLQDQLSPLTRQREYQEKEIQRLNKALEEALSIQSPPSSPPTAFGSPEGAGALLRKQELVTQNELLKQQVKIFEEDFQRERSDRERMNEEKEELKKQVEKLQAQVTLSNAQLKAFKDDEKAREALRQQKRKAKASGERYHVEPHPEHLCGAYPYAYPPMPAMVPHHGFEDWSQIRYPPPPMAMEHPPPLPNSRLFHLPEYTWRLPCGGIRNPNQSSQVMDPPTARPTEPESPKNDREGPQ</sequence>
<name>H2PH42_PONAB</name>
<evidence type="ECO:0000256" key="2">
    <source>
        <dbReference type="ARBA" id="ARBA00004496"/>
    </source>
</evidence>
<keyword evidence="3" id="KW-0488">Methylation</keyword>
<dbReference type="Gene3D" id="1.20.5.990">
    <property type="entry name" value="Nemo cc2-lz domain - 1d5 darpin complex"/>
    <property type="match status" value="1"/>
</dbReference>
<evidence type="ECO:0000256" key="9">
    <source>
        <dbReference type="ARBA" id="ARBA00073021"/>
    </source>
</evidence>
<evidence type="ECO:0000256" key="14">
    <source>
        <dbReference type="SAM" id="MobiDB-lite"/>
    </source>
</evidence>
<dbReference type="GO" id="GO:0005737">
    <property type="term" value="C:cytoplasm"/>
    <property type="evidence" value="ECO:0007669"/>
    <property type="project" value="UniProtKB-SubCell"/>
</dbReference>
<dbReference type="GO" id="GO:0006954">
    <property type="term" value="P:inflammatory response"/>
    <property type="evidence" value="ECO:0007669"/>
    <property type="project" value="UniProtKB-KW"/>
</dbReference>
<evidence type="ECO:0000256" key="3">
    <source>
        <dbReference type="ARBA" id="ARBA00022481"/>
    </source>
</evidence>
<keyword evidence="8" id="KW-0539">Nucleus</keyword>
<keyword evidence="5" id="KW-0597">Phosphoprotein</keyword>
<dbReference type="GO" id="GO:0070373">
    <property type="term" value="P:negative regulation of ERK1 and ERK2 cascade"/>
    <property type="evidence" value="ECO:0007669"/>
    <property type="project" value="TreeGrafter"/>
</dbReference>
<keyword evidence="7" id="KW-0395">Inflammatory response</keyword>